<proteinExistence type="predicted"/>
<sequence>MQIAVSLQVGTPRSCGLMGLPDGKTYQSVPWHRRPRRWSKNISKSPWPPPWRPPR</sequence>
<organism evidence="2 3">
    <name type="scientific">Caligus rogercresseyi</name>
    <name type="common">Sea louse</name>
    <dbReference type="NCBI Taxonomy" id="217165"/>
    <lineage>
        <taxon>Eukaryota</taxon>
        <taxon>Metazoa</taxon>
        <taxon>Ecdysozoa</taxon>
        <taxon>Arthropoda</taxon>
        <taxon>Crustacea</taxon>
        <taxon>Multicrustacea</taxon>
        <taxon>Hexanauplia</taxon>
        <taxon>Copepoda</taxon>
        <taxon>Siphonostomatoida</taxon>
        <taxon>Caligidae</taxon>
        <taxon>Caligus</taxon>
    </lineage>
</organism>
<dbReference type="EMBL" id="CP045900">
    <property type="protein sequence ID" value="QQP42475.1"/>
    <property type="molecule type" value="Genomic_DNA"/>
</dbReference>
<accession>A0A7T8K2M6</accession>
<feature type="region of interest" description="Disordered" evidence="1">
    <location>
        <begin position="35"/>
        <end position="55"/>
    </location>
</feature>
<evidence type="ECO:0000256" key="1">
    <source>
        <dbReference type="SAM" id="MobiDB-lite"/>
    </source>
</evidence>
<keyword evidence="3" id="KW-1185">Reference proteome</keyword>
<dbReference type="AlphaFoldDB" id="A0A7T8K2M6"/>
<dbReference type="Proteomes" id="UP000595437">
    <property type="component" value="Chromosome 11"/>
</dbReference>
<evidence type="ECO:0000313" key="2">
    <source>
        <dbReference type="EMBL" id="QQP42475.1"/>
    </source>
</evidence>
<gene>
    <name evidence="2" type="ORF">FKW44_017159</name>
</gene>
<feature type="compositionally biased region" description="Pro residues" evidence="1">
    <location>
        <begin position="46"/>
        <end position="55"/>
    </location>
</feature>
<name>A0A7T8K2M6_CALRO</name>
<reference evidence="3" key="1">
    <citation type="submission" date="2021-01" db="EMBL/GenBank/DDBJ databases">
        <title>Caligus Genome Assembly.</title>
        <authorList>
            <person name="Gallardo-Escarate C."/>
        </authorList>
    </citation>
    <scope>NUCLEOTIDE SEQUENCE [LARGE SCALE GENOMIC DNA]</scope>
</reference>
<evidence type="ECO:0000313" key="3">
    <source>
        <dbReference type="Proteomes" id="UP000595437"/>
    </source>
</evidence>
<protein>
    <submittedName>
        <fullName evidence="2">Uncharacterized protein</fullName>
    </submittedName>
</protein>